<dbReference type="PANTHER" id="PTHR46847">
    <property type="entry name" value="D-ALLOSE-BINDING PERIPLASMIC PROTEIN-RELATED"/>
    <property type="match status" value="1"/>
</dbReference>
<evidence type="ECO:0000313" key="7">
    <source>
        <dbReference type="Proteomes" id="UP001242480"/>
    </source>
</evidence>
<comment type="caution">
    <text evidence="6">The sequence shown here is derived from an EMBL/GenBank/DDBJ whole genome shotgun (WGS) entry which is preliminary data.</text>
</comment>
<organism evidence="6 7">
    <name type="scientific">Labrys wisconsinensis</name>
    <dbReference type="NCBI Taxonomy" id="425677"/>
    <lineage>
        <taxon>Bacteria</taxon>
        <taxon>Pseudomonadati</taxon>
        <taxon>Pseudomonadota</taxon>
        <taxon>Alphaproteobacteria</taxon>
        <taxon>Hyphomicrobiales</taxon>
        <taxon>Xanthobacteraceae</taxon>
        <taxon>Labrys</taxon>
    </lineage>
</organism>
<dbReference type="PROSITE" id="PS51257">
    <property type="entry name" value="PROKAR_LIPOPROTEIN"/>
    <property type="match status" value="1"/>
</dbReference>
<gene>
    <name evidence="6" type="ORF">QO011_004522</name>
</gene>
<dbReference type="Proteomes" id="UP001242480">
    <property type="component" value="Unassembled WGS sequence"/>
</dbReference>
<comment type="similarity">
    <text evidence="2">Belongs to the bacterial solute-binding protein 2 family.</text>
</comment>
<dbReference type="PANTHER" id="PTHR46847:SF1">
    <property type="entry name" value="D-ALLOSE-BINDING PERIPLASMIC PROTEIN-RELATED"/>
    <property type="match status" value="1"/>
</dbReference>
<dbReference type="CDD" id="cd01536">
    <property type="entry name" value="PBP1_ABC_sugar_binding-like"/>
    <property type="match status" value="1"/>
</dbReference>
<feature type="domain" description="Periplasmic binding protein" evidence="5">
    <location>
        <begin position="36"/>
        <end position="291"/>
    </location>
</feature>
<evidence type="ECO:0000256" key="1">
    <source>
        <dbReference type="ARBA" id="ARBA00004196"/>
    </source>
</evidence>
<protein>
    <submittedName>
        <fullName evidence="6">Ribose transport system substrate-binding protein</fullName>
    </submittedName>
</protein>
<dbReference type="Pfam" id="PF13407">
    <property type="entry name" value="Peripla_BP_4"/>
    <property type="match status" value="1"/>
</dbReference>
<dbReference type="InterPro" id="IPR028082">
    <property type="entry name" value="Peripla_BP_I"/>
</dbReference>
<sequence>MTNRTMNLLFGLAAMGSLACFPLDALAQRPTGQVLYIVPTLDDQAYISQLDAARKEAGKYPGIKFQFTAGASRNTAPELIAKIESAVTRGLDVIVIDPGEAGEQLTPALEKAQAQGVKVITNSVPIPTLKNAAARIQFDDRAAPRPAGEYMASKLKPGDRIAVLRCYAGNTQMDNRQDGFLDGLQGSGIKVAVTGDAFCDPLKARALMENWLTAFPDLKGLYSDTDIALIGAVEALKRANKDMLVIGHDGQAAAVKMIAAGDIIDATVIYPYWAFGETAVDTAARVLAGEKPGDVAVPIQGIITRDNAAQFLKDHPGD</sequence>
<comment type="subcellular location">
    <subcellularLocation>
        <location evidence="1">Cell envelope</location>
    </subcellularLocation>
</comment>
<dbReference type="SUPFAM" id="SSF53822">
    <property type="entry name" value="Periplasmic binding protein-like I"/>
    <property type="match status" value="1"/>
</dbReference>
<evidence type="ECO:0000256" key="2">
    <source>
        <dbReference type="ARBA" id="ARBA00007639"/>
    </source>
</evidence>
<evidence type="ECO:0000313" key="6">
    <source>
        <dbReference type="EMBL" id="MDQ0471497.1"/>
    </source>
</evidence>
<name>A0ABU0JEC8_9HYPH</name>
<reference evidence="6 7" key="1">
    <citation type="submission" date="2023-07" db="EMBL/GenBank/DDBJ databases">
        <title>Genomic Encyclopedia of Type Strains, Phase IV (KMG-IV): sequencing the most valuable type-strain genomes for metagenomic binning, comparative biology and taxonomic classification.</title>
        <authorList>
            <person name="Goeker M."/>
        </authorList>
    </citation>
    <scope>NUCLEOTIDE SEQUENCE [LARGE SCALE GENOMIC DNA]</scope>
    <source>
        <strain evidence="6 7">DSM 19619</strain>
    </source>
</reference>
<evidence type="ECO:0000259" key="5">
    <source>
        <dbReference type="Pfam" id="PF13407"/>
    </source>
</evidence>
<feature type="chain" id="PRO_5047021603" evidence="4">
    <location>
        <begin position="28"/>
        <end position="318"/>
    </location>
</feature>
<keyword evidence="7" id="KW-1185">Reference proteome</keyword>
<dbReference type="RefSeq" id="WP_307276751.1">
    <property type="nucleotide sequence ID" value="NZ_JAUSVX010000009.1"/>
</dbReference>
<keyword evidence="3 4" id="KW-0732">Signal</keyword>
<accession>A0ABU0JEC8</accession>
<dbReference type="EMBL" id="JAUSVX010000009">
    <property type="protein sequence ID" value="MDQ0471497.1"/>
    <property type="molecule type" value="Genomic_DNA"/>
</dbReference>
<dbReference type="InterPro" id="IPR025997">
    <property type="entry name" value="SBP_2_dom"/>
</dbReference>
<evidence type="ECO:0000256" key="3">
    <source>
        <dbReference type="ARBA" id="ARBA00022729"/>
    </source>
</evidence>
<proteinExistence type="inferred from homology"/>
<dbReference type="Gene3D" id="3.40.50.2300">
    <property type="match status" value="2"/>
</dbReference>
<evidence type="ECO:0000256" key="4">
    <source>
        <dbReference type="SAM" id="SignalP"/>
    </source>
</evidence>
<feature type="signal peptide" evidence="4">
    <location>
        <begin position="1"/>
        <end position="27"/>
    </location>
</feature>